<dbReference type="CDD" id="cd07302">
    <property type="entry name" value="CHD"/>
    <property type="match status" value="1"/>
</dbReference>
<name>A0A3B1AD40_9ZZZZ</name>
<dbReference type="InterPro" id="IPR007890">
    <property type="entry name" value="CHASE2"/>
</dbReference>
<dbReference type="SMART" id="SM00044">
    <property type="entry name" value="CYCc"/>
    <property type="match status" value="1"/>
</dbReference>
<dbReference type="SMART" id="SM01080">
    <property type="entry name" value="CHASE2"/>
    <property type="match status" value="1"/>
</dbReference>
<dbReference type="EMBL" id="UOFT01000062">
    <property type="protein sequence ID" value="VAW97842.1"/>
    <property type="molecule type" value="Genomic_DNA"/>
</dbReference>
<protein>
    <submittedName>
        <fullName evidence="3">Adenylate cyclase</fullName>
        <ecNumber evidence="3">4.6.1.1</ecNumber>
    </submittedName>
</protein>
<dbReference type="AlphaFoldDB" id="A0A3B1AD40"/>
<dbReference type="PANTHER" id="PTHR43081:SF1">
    <property type="entry name" value="ADENYLATE CYCLASE, TERMINAL-DIFFERENTIATION SPECIFIC"/>
    <property type="match status" value="1"/>
</dbReference>
<keyword evidence="1" id="KW-1133">Transmembrane helix</keyword>
<dbReference type="GO" id="GO:0035556">
    <property type="term" value="P:intracellular signal transduction"/>
    <property type="evidence" value="ECO:0007669"/>
    <property type="project" value="InterPro"/>
</dbReference>
<dbReference type="Pfam" id="PF05226">
    <property type="entry name" value="CHASE2"/>
    <property type="match status" value="1"/>
</dbReference>
<feature type="transmembrane region" description="Helical" evidence="1">
    <location>
        <begin position="12"/>
        <end position="29"/>
    </location>
</feature>
<dbReference type="Pfam" id="PF00211">
    <property type="entry name" value="Guanylate_cyc"/>
    <property type="match status" value="1"/>
</dbReference>
<reference evidence="3" key="1">
    <citation type="submission" date="2018-06" db="EMBL/GenBank/DDBJ databases">
        <authorList>
            <person name="Zhirakovskaya E."/>
        </authorList>
    </citation>
    <scope>NUCLEOTIDE SEQUENCE</scope>
</reference>
<dbReference type="GO" id="GO:0004016">
    <property type="term" value="F:adenylate cyclase activity"/>
    <property type="evidence" value="ECO:0007669"/>
    <property type="project" value="UniProtKB-EC"/>
</dbReference>
<organism evidence="3">
    <name type="scientific">hydrothermal vent metagenome</name>
    <dbReference type="NCBI Taxonomy" id="652676"/>
    <lineage>
        <taxon>unclassified sequences</taxon>
        <taxon>metagenomes</taxon>
        <taxon>ecological metagenomes</taxon>
    </lineage>
</organism>
<feature type="transmembrane region" description="Helical" evidence="1">
    <location>
        <begin position="362"/>
        <end position="381"/>
    </location>
</feature>
<sequence length="749" mass="83799">MPTIPKITIYKSVILSILVIFIGISIQLFTASTSIEEKVGLDTLFKLRGSLDPPTEVAIVAIDKVASSHYGFNNEPLSWSRDYHARIINNLNAAGARVIAFDIFFKQARDKKHDLVMATTIKQAGNVVLFAKLRRELLNISGQTPKTLSADNIFSIETIHAPLALFKDSALAVAPFTLPKFPAKVTRFWTFRSTSGDTPTIPLIALHYYLQADLNAYLQKTLPALATNISLTAQAKQLRDGLSSNDKEYAQLKNLISSQNKTALLNLLSAYVANPQPYLNFYGPPRTIKTLTYDQVLENNLPADFSFKNKAVFVGFSEKLEPEQKDNFHTVFSQANGLDLSGIEIAATAFSNLLHNSTIKPLSTLSSLLIIIGFGFIIAFVSRMFRETVAISLWFILSVGYLYIAFYQFNEHTLWLPLFVPLLVQAPLALVFGISWYALDSYRARKKLHQAFSYYVPETMVDLLTEQKQPIQHSQTLQYGICMATDAEQYTQLAEKLSPNDLAELMNQYYETLFSIVRQHSGIVSDIIGDAMLALWLPLTAQASQGNIEIRIQACLTALEIVKAHNKKYTINNQTLILPTRIGLHAGEMMVGNVGAVDHYEYRAVGDVVNTTNRIEGLNKYFSTYLLASEEVMTKTDQFLARNIGSFILPGKHNAITLYEIIQLKANASDAEQQKVERFRQALTYFRQGLFKEAEIALVDICKSIPTDGVARFYLQQCKQQRTIATDGNLAGESLTNKDWDGTITIDKK</sequence>
<dbReference type="PROSITE" id="PS50125">
    <property type="entry name" value="GUANYLATE_CYCLASE_2"/>
    <property type="match status" value="1"/>
</dbReference>
<proteinExistence type="predicted"/>
<dbReference type="InterPro" id="IPR001054">
    <property type="entry name" value="A/G_cyclase"/>
</dbReference>
<dbReference type="InterPro" id="IPR050697">
    <property type="entry name" value="Adenylyl/Guanylyl_Cyclase_3/4"/>
</dbReference>
<evidence type="ECO:0000259" key="2">
    <source>
        <dbReference type="PROSITE" id="PS50125"/>
    </source>
</evidence>
<dbReference type="Gene3D" id="3.30.70.1230">
    <property type="entry name" value="Nucleotide cyclase"/>
    <property type="match status" value="1"/>
</dbReference>
<dbReference type="GO" id="GO:0009190">
    <property type="term" value="P:cyclic nucleotide biosynthetic process"/>
    <property type="evidence" value="ECO:0007669"/>
    <property type="project" value="InterPro"/>
</dbReference>
<dbReference type="PANTHER" id="PTHR43081">
    <property type="entry name" value="ADENYLATE CYCLASE, TERMINAL-DIFFERENTIATION SPECIFIC-RELATED"/>
    <property type="match status" value="1"/>
</dbReference>
<dbReference type="EC" id="4.6.1.1" evidence="3"/>
<feature type="domain" description="Guanylate cyclase" evidence="2">
    <location>
        <begin position="481"/>
        <end position="616"/>
    </location>
</feature>
<dbReference type="SUPFAM" id="SSF55073">
    <property type="entry name" value="Nucleotide cyclase"/>
    <property type="match status" value="1"/>
</dbReference>
<gene>
    <name evidence="3" type="ORF">MNBD_GAMMA23-2495</name>
</gene>
<keyword evidence="1" id="KW-0472">Membrane</keyword>
<accession>A0A3B1AD40</accession>
<dbReference type="InterPro" id="IPR029787">
    <property type="entry name" value="Nucleotide_cyclase"/>
</dbReference>
<feature type="transmembrane region" description="Helical" evidence="1">
    <location>
        <begin position="415"/>
        <end position="439"/>
    </location>
</feature>
<feature type="transmembrane region" description="Helical" evidence="1">
    <location>
        <begin position="388"/>
        <end position="409"/>
    </location>
</feature>
<evidence type="ECO:0000313" key="3">
    <source>
        <dbReference type="EMBL" id="VAW97842.1"/>
    </source>
</evidence>
<evidence type="ECO:0000256" key="1">
    <source>
        <dbReference type="SAM" id="Phobius"/>
    </source>
</evidence>
<keyword evidence="3" id="KW-0456">Lyase</keyword>
<keyword evidence="1" id="KW-0812">Transmembrane</keyword>